<dbReference type="InterPro" id="IPR032675">
    <property type="entry name" value="LRR_dom_sf"/>
</dbReference>
<dbReference type="Gene3D" id="3.80.10.10">
    <property type="entry name" value="Ribonuclease Inhibitor"/>
    <property type="match status" value="1"/>
</dbReference>
<evidence type="ECO:0000313" key="2">
    <source>
        <dbReference type="Proteomes" id="UP001444071"/>
    </source>
</evidence>
<dbReference type="Proteomes" id="UP001444071">
    <property type="component" value="Unassembled WGS sequence"/>
</dbReference>
<proteinExistence type="predicted"/>
<name>A0ABV0W3P0_9TELE</name>
<organism evidence="1 2">
    <name type="scientific">Xenotaenia resolanae</name>
    <dbReference type="NCBI Taxonomy" id="208358"/>
    <lineage>
        <taxon>Eukaryota</taxon>
        <taxon>Metazoa</taxon>
        <taxon>Chordata</taxon>
        <taxon>Craniata</taxon>
        <taxon>Vertebrata</taxon>
        <taxon>Euteleostomi</taxon>
        <taxon>Actinopterygii</taxon>
        <taxon>Neopterygii</taxon>
        <taxon>Teleostei</taxon>
        <taxon>Neoteleostei</taxon>
        <taxon>Acanthomorphata</taxon>
        <taxon>Ovalentaria</taxon>
        <taxon>Atherinomorphae</taxon>
        <taxon>Cyprinodontiformes</taxon>
        <taxon>Goodeidae</taxon>
        <taxon>Xenotaenia</taxon>
    </lineage>
</organism>
<comment type="caution">
    <text evidence="1">The sequence shown here is derived from an EMBL/GenBank/DDBJ whole genome shotgun (WGS) entry which is preliminary data.</text>
</comment>
<dbReference type="SUPFAM" id="SSF52047">
    <property type="entry name" value="RNI-like"/>
    <property type="match status" value="1"/>
</dbReference>
<evidence type="ECO:0000313" key="1">
    <source>
        <dbReference type="EMBL" id="MEQ2264161.1"/>
    </source>
</evidence>
<sequence>SEHLGDFHLQILLSILESADSSLKELCLHSCHNIQTDLQYDLFVVLESPECKLETLRLSGFSLDFWVCRELASMFQSKFCHLTTVDLTNCIYSYTQDCSGYFSKHEKKEKYEDFIDELTPLTLISAGLIGPLCKLKEFSMMSCFLRSRC</sequence>
<accession>A0ABV0W3P0</accession>
<dbReference type="EMBL" id="JAHRIM010028883">
    <property type="protein sequence ID" value="MEQ2264161.1"/>
    <property type="molecule type" value="Genomic_DNA"/>
</dbReference>
<reference evidence="1 2" key="1">
    <citation type="submission" date="2021-06" db="EMBL/GenBank/DDBJ databases">
        <authorList>
            <person name="Palmer J.M."/>
        </authorList>
    </citation>
    <scope>NUCLEOTIDE SEQUENCE [LARGE SCALE GENOMIC DNA]</scope>
    <source>
        <strain evidence="1 2">XR_2019</strain>
        <tissue evidence="1">Muscle</tissue>
    </source>
</reference>
<feature type="non-terminal residue" evidence="1">
    <location>
        <position position="149"/>
    </location>
</feature>
<keyword evidence="2" id="KW-1185">Reference proteome</keyword>
<protein>
    <submittedName>
        <fullName evidence="1">Uncharacterized protein</fullName>
    </submittedName>
</protein>
<feature type="non-terminal residue" evidence="1">
    <location>
        <position position="1"/>
    </location>
</feature>
<gene>
    <name evidence="1" type="ORF">XENORESO_021317</name>
</gene>